<evidence type="ECO:0000313" key="4">
    <source>
        <dbReference type="Proteomes" id="UP000075304"/>
    </source>
</evidence>
<evidence type="ECO:0000313" key="1">
    <source>
        <dbReference type="EMBL" id="KYC65520.1"/>
    </source>
</evidence>
<dbReference type="EMBL" id="LQYI01000085">
    <property type="protein sequence ID" value="KYC65801.1"/>
    <property type="molecule type" value="Genomic_DNA"/>
</dbReference>
<reference evidence="3 4" key="1">
    <citation type="submission" date="2016-01" db="EMBL/GenBank/DDBJ databases">
        <title>Genome Sequences of Twelve Sporeforming Bacillus Species Isolated from Foods.</title>
        <authorList>
            <person name="Berendsen E.M."/>
            <person name="Wells-Bennik M.H."/>
            <person name="Krawcyk A.O."/>
            <person name="De Jong A."/>
            <person name="Holsappel S."/>
            <person name="Eijlander R.T."/>
            <person name="Kuipers O.P."/>
        </authorList>
    </citation>
    <scope>NUCLEOTIDE SEQUENCE [LARGE SCALE GENOMIC DNA]</scope>
    <source>
        <strain evidence="1 3">B4098</strain>
        <strain evidence="2 4">B4099</strain>
    </source>
</reference>
<organism evidence="1 3">
    <name type="scientific">Heyndrickxia coagulans</name>
    <name type="common">Weizmannia coagulans</name>
    <dbReference type="NCBI Taxonomy" id="1398"/>
    <lineage>
        <taxon>Bacteria</taxon>
        <taxon>Bacillati</taxon>
        <taxon>Bacillota</taxon>
        <taxon>Bacilli</taxon>
        <taxon>Bacillales</taxon>
        <taxon>Bacillaceae</taxon>
        <taxon>Heyndrickxia</taxon>
    </lineage>
</organism>
<name>A0A150K7I0_HEYCO</name>
<dbReference type="Proteomes" id="UP000075304">
    <property type="component" value="Unassembled WGS sequence"/>
</dbReference>
<sequence>MKTARQLRLAVFTSGRRLYGNRRLVKPEFGFTAFSVDHGRQNG</sequence>
<comment type="caution">
    <text evidence="1">The sequence shown here is derived from an EMBL/GenBank/DDBJ whole genome shotgun (WGS) entry which is preliminary data.</text>
</comment>
<dbReference type="EMBL" id="LQYG01000015">
    <property type="protein sequence ID" value="KYC65520.1"/>
    <property type="molecule type" value="Genomic_DNA"/>
</dbReference>
<dbReference type="PATRIC" id="fig|1398.25.peg.173"/>
<gene>
    <name evidence="1" type="ORF">B4098_3308</name>
    <name evidence="2" type="ORF">B4099_3431</name>
</gene>
<proteinExistence type="predicted"/>
<accession>A0A150K7I0</accession>
<dbReference type="Proteomes" id="UP000075288">
    <property type="component" value="Unassembled WGS sequence"/>
</dbReference>
<dbReference type="AlphaFoldDB" id="A0A150K7I0"/>
<evidence type="ECO:0000313" key="2">
    <source>
        <dbReference type="EMBL" id="KYC65801.1"/>
    </source>
</evidence>
<evidence type="ECO:0000313" key="3">
    <source>
        <dbReference type="Proteomes" id="UP000075288"/>
    </source>
</evidence>
<protein>
    <submittedName>
        <fullName evidence="1">Uncharacterized protein</fullName>
    </submittedName>
</protein>